<dbReference type="SMART" id="SM00220">
    <property type="entry name" value="S_TKc"/>
    <property type="match status" value="1"/>
</dbReference>
<keyword evidence="3 9" id="KW-0418">Kinase</keyword>
<feature type="domain" description="PAS" evidence="7">
    <location>
        <begin position="547"/>
        <end position="600"/>
    </location>
</feature>
<name>A0A517TF75_9PLAN</name>
<dbReference type="PROSITE" id="PS00108">
    <property type="entry name" value="PROTEIN_KINASE_ST"/>
    <property type="match status" value="1"/>
</dbReference>
<evidence type="ECO:0000256" key="4">
    <source>
        <dbReference type="ARBA" id="ARBA00022840"/>
    </source>
</evidence>
<evidence type="ECO:0000313" key="9">
    <source>
        <dbReference type="EMBL" id="QDT67024.1"/>
    </source>
</evidence>
<dbReference type="PANTHER" id="PTHR43289">
    <property type="entry name" value="MITOGEN-ACTIVATED PROTEIN KINASE KINASE KINASE 20-RELATED"/>
    <property type="match status" value="1"/>
</dbReference>
<dbReference type="Gene3D" id="3.30.200.20">
    <property type="entry name" value="Phosphorylase Kinase, domain 1"/>
    <property type="match status" value="1"/>
</dbReference>
<dbReference type="Gene3D" id="3.30.450.20">
    <property type="entry name" value="PAS domain"/>
    <property type="match status" value="2"/>
</dbReference>
<reference evidence="9 10" key="1">
    <citation type="submission" date="2019-02" db="EMBL/GenBank/DDBJ databases">
        <title>Deep-cultivation of Planctomycetes and their phenomic and genomic characterization uncovers novel biology.</title>
        <authorList>
            <person name="Wiegand S."/>
            <person name="Jogler M."/>
            <person name="Boedeker C."/>
            <person name="Pinto D."/>
            <person name="Vollmers J."/>
            <person name="Rivas-Marin E."/>
            <person name="Kohn T."/>
            <person name="Peeters S.H."/>
            <person name="Heuer A."/>
            <person name="Rast P."/>
            <person name="Oberbeckmann S."/>
            <person name="Bunk B."/>
            <person name="Jeske O."/>
            <person name="Meyerdierks A."/>
            <person name="Storesund J.E."/>
            <person name="Kallscheuer N."/>
            <person name="Luecker S."/>
            <person name="Lage O.M."/>
            <person name="Pohl T."/>
            <person name="Merkel B.J."/>
            <person name="Hornburger P."/>
            <person name="Mueller R.-W."/>
            <person name="Bruemmer F."/>
            <person name="Labrenz M."/>
            <person name="Spormann A.M."/>
            <person name="Op den Camp H."/>
            <person name="Overmann J."/>
            <person name="Amann R."/>
            <person name="Jetten M.S.M."/>
            <person name="Mascher T."/>
            <person name="Medema M.H."/>
            <person name="Devos D.P."/>
            <person name="Kaster A.-K."/>
            <person name="Ovreas L."/>
            <person name="Rohde M."/>
            <person name="Galperin M.Y."/>
            <person name="Jogler C."/>
        </authorList>
    </citation>
    <scope>NUCLEOTIDE SEQUENCE [LARGE SCALE GENOMIC DNA]</scope>
    <source>
        <strain evidence="9 10">V22</strain>
    </source>
</reference>
<feature type="region of interest" description="Disordered" evidence="5">
    <location>
        <begin position="302"/>
        <end position="322"/>
    </location>
</feature>
<keyword evidence="10" id="KW-1185">Reference proteome</keyword>
<protein>
    <submittedName>
        <fullName evidence="9">Serine/threonine-protein kinase PknD</fullName>
        <ecNumber evidence="9">2.7.11.1</ecNumber>
    </submittedName>
</protein>
<dbReference type="AlphaFoldDB" id="A0A517TF75"/>
<feature type="domain" description="PAC" evidence="8">
    <location>
        <begin position="624"/>
        <end position="668"/>
    </location>
</feature>
<dbReference type="CDD" id="cd00130">
    <property type="entry name" value="PAS"/>
    <property type="match status" value="2"/>
</dbReference>
<gene>
    <name evidence="9" type="primary">pknD_6</name>
    <name evidence="9" type="ORF">V22_42960</name>
</gene>
<dbReference type="OrthoDB" id="6111975at2"/>
<evidence type="ECO:0000256" key="2">
    <source>
        <dbReference type="ARBA" id="ARBA00022741"/>
    </source>
</evidence>
<dbReference type="EMBL" id="CP036316">
    <property type="protein sequence ID" value="QDT67024.1"/>
    <property type="molecule type" value="Genomic_DNA"/>
</dbReference>
<evidence type="ECO:0000259" key="6">
    <source>
        <dbReference type="PROSITE" id="PS50011"/>
    </source>
</evidence>
<dbReference type="InterPro" id="IPR000014">
    <property type="entry name" value="PAS"/>
</dbReference>
<dbReference type="InterPro" id="IPR000700">
    <property type="entry name" value="PAS-assoc_C"/>
</dbReference>
<dbReference type="GO" id="GO:0006355">
    <property type="term" value="P:regulation of DNA-templated transcription"/>
    <property type="evidence" value="ECO:0007669"/>
    <property type="project" value="InterPro"/>
</dbReference>
<evidence type="ECO:0000313" key="10">
    <source>
        <dbReference type="Proteomes" id="UP000319976"/>
    </source>
</evidence>
<proteinExistence type="predicted"/>
<dbReference type="SUPFAM" id="SSF56112">
    <property type="entry name" value="Protein kinase-like (PK-like)"/>
    <property type="match status" value="1"/>
</dbReference>
<feature type="domain" description="Protein kinase" evidence="6">
    <location>
        <begin position="126"/>
        <end position="424"/>
    </location>
</feature>
<organism evidence="9 10">
    <name type="scientific">Calycomorphotria hydatis</name>
    <dbReference type="NCBI Taxonomy" id="2528027"/>
    <lineage>
        <taxon>Bacteria</taxon>
        <taxon>Pseudomonadati</taxon>
        <taxon>Planctomycetota</taxon>
        <taxon>Planctomycetia</taxon>
        <taxon>Planctomycetales</taxon>
        <taxon>Planctomycetaceae</taxon>
        <taxon>Calycomorphotria</taxon>
    </lineage>
</organism>
<dbReference type="Pfam" id="PF08448">
    <property type="entry name" value="PAS_4"/>
    <property type="match status" value="1"/>
</dbReference>
<dbReference type="InterPro" id="IPR013767">
    <property type="entry name" value="PAS_fold"/>
</dbReference>
<dbReference type="Gene3D" id="1.10.510.10">
    <property type="entry name" value="Transferase(Phosphotransferase) domain 1"/>
    <property type="match status" value="1"/>
</dbReference>
<feature type="compositionally biased region" description="Polar residues" evidence="5">
    <location>
        <begin position="302"/>
        <end position="321"/>
    </location>
</feature>
<keyword evidence="1 9" id="KW-0808">Transferase</keyword>
<evidence type="ECO:0000256" key="1">
    <source>
        <dbReference type="ARBA" id="ARBA00022679"/>
    </source>
</evidence>
<dbReference type="SMART" id="SM00086">
    <property type="entry name" value="PAC"/>
    <property type="match status" value="2"/>
</dbReference>
<dbReference type="InterPro" id="IPR008271">
    <property type="entry name" value="Ser/Thr_kinase_AS"/>
</dbReference>
<dbReference type="SMART" id="SM00091">
    <property type="entry name" value="PAS"/>
    <property type="match status" value="2"/>
</dbReference>
<dbReference type="PANTHER" id="PTHR43289:SF6">
    <property type="entry name" value="SERINE_THREONINE-PROTEIN KINASE NEKL-3"/>
    <property type="match status" value="1"/>
</dbReference>
<dbReference type="InterPro" id="IPR035965">
    <property type="entry name" value="PAS-like_dom_sf"/>
</dbReference>
<dbReference type="PROSITE" id="PS50113">
    <property type="entry name" value="PAC"/>
    <property type="match status" value="1"/>
</dbReference>
<keyword evidence="2" id="KW-0547">Nucleotide-binding</keyword>
<dbReference type="InterPro" id="IPR013656">
    <property type="entry name" value="PAS_4"/>
</dbReference>
<evidence type="ECO:0000259" key="7">
    <source>
        <dbReference type="PROSITE" id="PS50112"/>
    </source>
</evidence>
<dbReference type="CDD" id="cd14014">
    <property type="entry name" value="STKc_PknB_like"/>
    <property type="match status" value="1"/>
</dbReference>
<dbReference type="NCBIfam" id="TIGR00229">
    <property type="entry name" value="sensory_box"/>
    <property type="match status" value="2"/>
</dbReference>
<dbReference type="Proteomes" id="UP000319976">
    <property type="component" value="Chromosome"/>
</dbReference>
<keyword evidence="4" id="KW-0067">ATP-binding</keyword>
<dbReference type="SUPFAM" id="SSF55785">
    <property type="entry name" value="PYP-like sensor domain (PAS domain)"/>
    <property type="match status" value="2"/>
</dbReference>
<dbReference type="PROSITE" id="PS50112">
    <property type="entry name" value="PAS"/>
    <property type="match status" value="1"/>
</dbReference>
<accession>A0A517TF75</accession>
<dbReference type="InterPro" id="IPR011009">
    <property type="entry name" value="Kinase-like_dom_sf"/>
</dbReference>
<dbReference type="GO" id="GO:0005524">
    <property type="term" value="F:ATP binding"/>
    <property type="evidence" value="ECO:0007669"/>
    <property type="project" value="UniProtKB-KW"/>
</dbReference>
<dbReference type="GO" id="GO:0009882">
    <property type="term" value="F:blue light photoreceptor activity"/>
    <property type="evidence" value="ECO:0007669"/>
    <property type="project" value="UniProtKB-ARBA"/>
</dbReference>
<sequence>MLQSEIDRNLLFGVLALQSDLIDSRQFVDACTLWASRKETPLAEILIEQHALDEEDREHVEYLLCRKLKKNNDNIQSSLAGTPESIRQIMTSIESTEVKQSLAGVFETQSGSPATTIVGRIEQDRIRRKTLHSTGGIGHIWLAQDNVIEREIALKELRADRSDAANRERFRREAKLTGQLEHPGIIPVHDYKESEDGTHCYYTMRFVRGRTLSEVIKTYHDSRSESDPQTPVLFELLEYFVSICNTIAFAHSKRVLHRDLKGENVIVGNFGEVVVLDWGLAKQLEQTDYTNDELAETVIHSATSSDNAAENSPGQTMQGETLGTPAYMAPEQALGNINQVDERTDVYGLAAILYEILTGHPPFHSGKIVDVLRQVVEEPPTKPSELNPHVPTELEAICLEGLAKSPDDRPTSARVLASSVRAWIAERADRKRSEQERERFFALSPDLLGIVNRRGELQQLNPAWGKLFINDVMELQATSICNRLHTDDQEEMQAALARVMDAGESISIENRLLTSIGQYWVNWSLSRIANEELIYLVGRDVTERRFEEQRFQGLLESAPDAMIVIDESAKIVFANSQAEVVFGYTQDELIGEAIEILVPERFRAEHPNHVRRFFEHPDARPMGASLELFGRRKDGTEFPAEVSLSPVQTERGLLVSSAIRNISDRRRS</sequence>
<dbReference type="KEGG" id="chya:V22_42960"/>
<dbReference type="InterPro" id="IPR001610">
    <property type="entry name" value="PAC"/>
</dbReference>
<evidence type="ECO:0000259" key="8">
    <source>
        <dbReference type="PROSITE" id="PS50113"/>
    </source>
</evidence>
<dbReference type="RefSeq" id="WP_145266638.1">
    <property type="nucleotide sequence ID" value="NZ_CP036316.1"/>
</dbReference>
<dbReference type="Pfam" id="PF00069">
    <property type="entry name" value="Pkinase"/>
    <property type="match status" value="1"/>
</dbReference>
<dbReference type="Pfam" id="PF00989">
    <property type="entry name" value="PAS"/>
    <property type="match status" value="1"/>
</dbReference>
<dbReference type="GO" id="GO:0004674">
    <property type="term" value="F:protein serine/threonine kinase activity"/>
    <property type="evidence" value="ECO:0007669"/>
    <property type="project" value="UniProtKB-EC"/>
</dbReference>
<dbReference type="InterPro" id="IPR000719">
    <property type="entry name" value="Prot_kinase_dom"/>
</dbReference>
<dbReference type="PROSITE" id="PS50011">
    <property type="entry name" value="PROTEIN_KINASE_DOM"/>
    <property type="match status" value="1"/>
</dbReference>
<evidence type="ECO:0000256" key="5">
    <source>
        <dbReference type="SAM" id="MobiDB-lite"/>
    </source>
</evidence>
<evidence type="ECO:0000256" key="3">
    <source>
        <dbReference type="ARBA" id="ARBA00022777"/>
    </source>
</evidence>
<dbReference type="EC" id="2.7.11.1" evidence="9"/>